<evidence type="ECO:0000256" key="2">
    <source>
        <dbReference type="ARBA" id="ARBA00009063"/>
    </source>
</evidence>
<evidence type="ECO:0000256" key="6">
    <source>
        <dbReference type="ARBA" id="ARBA00022989"/>
    </source>
</evidence>
<feature type="region of interest" description="Disordered" evidence="9">
    <location>
        <begin position="226"/>
        <end position="262"/>
    </location>
</feature>
<name>A0A194UQ94_CYTMA</name>
<proteinExistence type="inferred from homology"/>
<keyword evidence="12" id="KW-1185">Reference proteome</keyword>
<dbReference type="PANTHER" id="PTHR15959:SF0">
    <property type="entry name" value="SYNTAXIN-18"/>
    <property type="match status" value="1"/>
</dbReference>
<feature type="domain" description="T-SNARE coiled-coil homology" evidence="10">
    <location>
        <begin position="280"/>
        <end position="342"/>
    </location>
</feature>
<evidence type="ECO:0000259" key="10">
    <source>
        <dbReference type="PROSITE" id="PS50192"/>
    </source>
</evidence>
<keyword evidence="5" id="KW-0653">Protein transport</keyword>
<dbReference type="InterPro" id="IPR000727">
    <property type="entry name" value="T_SNARE_dom"/>
</dbReference>
<dbReference type="EMBL" id="KN714670">
    <property type="protein sequence ID" value="KUI53829.1"/>
    <property type="molecule type" value="Genomic_DNA"/>
</dbReference>
<evidence type="ECO:0000313" key="12">
    <source>
        <dbReference type="Proteomes" id="UP000078576"/>
    </source>
</evidence>
<evidence type="ECO:0000256" key="8">
    <source>
        <dbReference type="ARBA" id="ARBA00023136"/>
    </source>
</evidence>
<keyword evidence="7" id="KW-0175">Coiled coil</keyword>
<protein>
    <submittedName>
        <fullName evidence="11">Syntaxin-18</fullName>
    </submittedName>
</protein>
<dbReference type="AlphaFoldDB" id="A0A194UQ94"/>
<reference evidence="12" key="1">
    <citation type="submission" date="2014-12" db="EMBL/GenBank/DDBJ databases">
        <title>Genome Sequence of Valsa Canker Pathogens Uncovers a Specific Adaption of Colonization on Woody Bark.</title>
        <authorList>
            <person name="Yin Z."/>
            <person name="Liu H."/>
            <person name="Gao X."/>
            <person name="Li Z."/>
            <person name="Song N."/>
            <person name="Ke X."/>
            <person name="Dai Q."/>
            <person name="Wu Y."/>
            <person name="Sun Y."/>
            <person name="Xu J.-R."/>
            <person name="Kang Z.K."/>
            <person name="Wang L."/>
            <person name="Huang L."/>
        </authorList>
    </citation>
    <scope>NUCLEOTIDE SEQUENCE [LARGE SCALE GENOMIC DNA]</scope>
    <source>
        <strain evidence="12">SXYL134</strain>
    </source>
</reference>
<accession>A0A194UQ94</accession>
<dbReference type="GO" id="GO:0006890">
    <property type="term" value="P:retrograde vesicle-mediated transport, Golgi to endoplasmic reticulum"/>
    <property type="evidence" value="ECO:0007669"/>
    <property type="project" value="TreeGrafter"/>
</dbReference>
<dbReference type="GO" id="GO:0005783">
    <property type="term" value="C:endoplasmic reticulum"/>
    <property type="evidence" value="ECO:0007669"/>
    <property type="project" value="TreeGrafter"/>
</dbReference>
<comment type="subcellular location">
    <subcellularLocation>
        <location evidence="1">Membrane</location>
        <topology evidence="1">Single-pass type IV membrane protein</topology>
    </subcellularLocation>
</comment>
<dbReference type="Proteomes" id="UP000078576">
    <property type="component" value="Unassembled WGS sequence"/>
</dbReference>
<evidence type="ECO:0000256" key="3">
    <source>
        <dbReference type="ARBA" id="ARBA00022448"/>
    </source>
</evidence>
<evidence type="ECO:0000256" key="7">
    <source>
        <dbReference type="ARBA" id="ARBA00023054"/>
    </source>
</evidence>
<dbReference type="CDD" id="cd15850">
    <property type="entry name" value="SNARE_syntaxin18"/>
    <property type="match status" value="1"/>
</dbReference>
<comment type="similarity">
    <text evidence="2">Belongs to the syntaxin family.</text>
</comment>
<dbReference type="SUPFAM" id="SSF58038">
    <property type="entry name" value="SNARE fusion complex"/>
    <property type="match status" value="1"/>
</dbReference>
<evidence type="ECO:0000256" key="9">
    <source>
        <dbReference type="SAM" id="MobiDB-lite"/>
    </source>
</evidence>
<gene>
    <name evidence="11" type="ORF">VP1G_01171</name>
</gene>
<evidence type="ECO:0000256" key="5">
    <source>
        <dbReference type="ARBA" id="ARBA00022927"/>
    </source>
</evidence>
<keyword evidence="8" id="KW-0472">Membrane</keyword>
<sequence>MEVTVTFNELLKARSASTCRGALPDIDRIDGYLKEAFSINRDIVNLHNELSHIRQAYLSTAAPRKTQIRRAGTGSHHHHHHHQDKPVYLTDADRNAVDKMAKESLQRLEMRIRILEAEEARRHDAAEKVIKKKYGGGLRALTSWAAGGALGAGEDGAKSPEHAEAVQTERQILVHRGTIIGYLREKLNAISKLQAGMMETRLSREMEKNRSILAKARGSQLPPALAKEFGFDSSSSGPSSKLSTSGIPLDEEESQRRQAQDLDLTDEQQQMFEKDNQDMLKHYNSALDKVRTVEKSIMEISELQQMLAENLTMQSAHIDQLVADAERTEENVGGGNKELKKATQRKFSQARLTFYAASALCTFLVVWDLII</sequence>
<dbReference type="STRING" id="694573.A0A194UQ94"/>
<dbReference type="Gene3D" id="1.20.5.110">
    <property type="match status" value="1"/>
</dbReference>
<organism evidence="11 12">
    <name type="scientific">Cytospora mali</name>
    <name type="common">Apple Valsa canker fungus</name>
    <name type="synonym">Valsa mali</name>
    <dbReference type="NCBI Taxonomy" id="578113"/>
    <lineage>
        <taxon>Eukaryota</taxon>
        <taxon>Fungi</taxon>
        <taxon>Dikarya</taxon>
        <taxon>Ascomycota</taxon>
        <taxon>Pezizomycotina</taxon>
        <taxon>Sordariomycetes</taxon>
        <taxon>Sordariomycetidae</taxon>
        <taxon>Diaporthales</taxon>
        <taxon>Cytosporaceae</taxon>
        <taxon>Cytospora</taxon>
    </lineage>
</organism>
<dbReference type="PANTHER" id="PTHR15959">
    <property type="entry name" value="SYNTAXIN-18"/>
    <property type="match status" value="1"/>
</dbReference>
<dbReference type="SMART" id="SM00397">
    <property type="entry name" value="t_SNARE"/>
    <property type="match status" value="1"/>
</dbReference>
<keyword evidence="3" id="KW-0813">Transport</keyword>
<feature type="compositionally biased region" description="Low complexity" evidence="9">
    <location>
        <begin position="233"/>
        <end position="245"/>
    </location>
</feature>
<evidence type="ECO:0000313" key="11">
    <source>
        <dbReference type="EMBL" id="KUI53829.1"/>
    </source>
</evidence>
<evidence type="ECO:0000256" key="4">
    <source>
        <dbReference type="ARBA" id="ARBA00022692"/>
    </source>
</evidence>
<dbReference type="OrthoDB" id="342981at2759"/>
<dbReference type="GO" id="GO:0015031">
    <property type="term" value="P:protein transport"/>
    <property type="evidence" value="ECO:0007669"/>
    <property type="project" value="UniProtKB-KW"/>
</dbReference>
<keyword evidence="4" id="KW-0812">Transmembrane</keyword>
<dbReference type="PROSITE" id="PS50192">
    <property type="entry name" value="T_SNARE"/>
    <property type="match status" value="1"/>
</dbReference>
<evidence type="ECO:0000256" key="1">
    <source>
        <dbReference type="ARBA" id="ARBA00004211"/>
    </source>
</evidence>
<dbReference type="GO" id="GO:0031201">
    <property type="term" value="C:SNARE complex"/>
    <property type="evidence" value="ECO:0007669"/>
    <property type="project" value="TreeGrafter"/>
</dbReference>
<keyword evidence="6" id="KW-1133">Transmembrane helix</keyword>